<accession>A0A267HPB0</accession>
<evidence type="ECO:0000313" key="1">
    <source>
        <dbReference type="EMBL" id="PAB00067.1"/>
    </source>
</evidence>
<organism evidence="1 2">
    <name type="scientific">Enterococcus canintestini</name>
    <dbReference type="NCBI Taxonomy" id="317010"/>
    <lineage>
        <taxon>Bacteria</taxon>
        <taxon>Bacillati</taxon>
        <taxon>Bacillota</taxon>
        <taxon>Bacilli</taxon>
        <taxon>Lactobacillales</taxon>
        <taxon>Enterococcaceae</taxon>
        <taxon>Enterococcus</taxon>
    </lineage>
</organism>
<protein>
    <submittedName>
        <fullName evidence="1">Uncharacterized protein</fullName>
    </submittedName>
</protein>
<dbReference type="RefSeq" id="WP_010746380.1">
    <property type="nucleotide sequence ID" value="NZ_LHUG01000012.1"/>
</dbReference>
<sequence>MNSTKLPENYLVVEFNERSNDMRTYKGEIVTLHLISQLKILDKAVKNEQGYYKFYFDEIVNGEIINHYRIDIGDGFYKNKKMFEFLAEKAVDLKQLYSSKPNESIKKETFC</sequence>
<evidence type="ECO:0000313" key="2">
    <source>
        <dbReference type="Proteomes" id="UP000216797"/>
    </source>
</evidence>
<gene>
    <name evidence="1" type="ORF">AKL21_10950</name>
</gene>
<proteinExistence type="predicted"/>
<comment type="caution">
    <text evidence="1">The sequence shown here is derived from an EMBL/GenBank/DDBJ whole genome shotgun (WGS) entry which is preliminary data.</text>
</comment>
<dbReference type="EMBL" id="LHUG01000012">
    <property type="protein sequence ID" value="PAB00067.1"/>
    <property type="molecule type" value="Genomic_DNA"/>
</dbReference>
<reference evidence="1 2" key="1">
    <citation type="submission" date="2015-08" db="EMBL/GenBank/DDBJ databases">
        <title>Enterococcus genome sequence.</title>
        <authorList>
            <person name="Acedo J.Z."/>
            <person name="Vederas J.C."/>
        </authorList>
    </citation>
    <scope>NUCLEOTIDE SEQUENCE [LARGE SCALE GENOMIC DNA]</scope>
    <source>
        <strain evidence="1 2">49</strain>
    </source>
</reference>
<dbReference type="Proteomes" id="UP000216797">
    <property type="component" value="Unassembled WGS sequence"/>
</dbReference>
<keyword evidence="2" id="KW-1185">Reference proteome</keyword>
<dbReference type="AlphaFoldDB" id="A0A267HPB0"/>
<name>A0A267HPB0_9ENTE</name>